<keyword evidence="2" id="KW-1133">Transmembrane helix</keyword>
<dbReference type="Pfam" id="PF01464">
    <property type="entry name" value="SLT"/>
    <property type="match status" value="1"/>
</dbReference>
<evidence type="ECO:0000313" key="4">
    <source>
        <dbReference type="EMBL" id="MST72561.1"/>
    </source>
</evidence>
<comment type="similarity">
    <text evidence="1">Belongs to the transglycosylase Slt family.</text>
</comment>
<dbReference type="Gene3D" id="1.10.530.10">
    <property type="match status" value="1"/>
</dbReference>
<dbReference type="InterPro" id="IPR000189">
    <property type="entry name" value="Transglyc_AS"/>
</dbReference>
<protein>
    <submittedName>
        <fullName evidence="4">Lytic transglycosylase domain-containing protein</fullName>
    </submittedName>
</protein>
<keyword evidence="2" id="KW-0472">Membrane</keyword>
<evidence type="ECO:0000256" key="1">
    <source>
        <dbReference type="ARBA" id="ARBA00007734"/>
    </source>
</evidence>
<evidence type="ECO:0000313" key="5">
    <source>
        <dbReference type="Proteomes" id="UP000469325"/>
    </source>
</evidence>
<dbReference type="SUPFAM" id="SSF53955">
    <property type="entry name" value="Lysozyme-like"/>
    <property type="match status" value="1"/>
</dbReference>
<dbReference type="PROSITE" id="PS00922">
    <property type="entry name" value="TRANSGLYCOSYLASE"/>
    <property type="match status" value="1"/>
</dbReference>
<dbReference type="CDD" id="cd16896">
    <property type="entry name" value="LT_Slt70-like"/>
    <property type="match status" value="1"/>
</dbReference>
<dbReference type="AlphaFoldDB" id="A0A6N7XT70"/>
<accession>A0A6N7XT70</accession>
<keyword evidence="2" id="KW-0812">Transmembrane</keyword>
<reference evidence="4 5" key="1">
    <citation type="submission" date="2019-08" db="EMBL/GenBank/DDBJ databases">
        <title>In-depth cultivation of the pig gut microbiome towards novel bacterial diversity and tailored functional studies.</title>
        <authorList>
            <person name="Wylensek D."/>
            <person name="Hitch T.C.A."/>
            <person name="Clavel T."/>
        </authorList>
    </citation>
    <scope>NUCLEOTIDE SEQUENCE [LARGE SCALE GENOMIC DNA]</scope>
    <source>
        <strain evidence="4 5">CA-Schmier-601-WT-1</strain>
    </source>
</reference>
<dbReference type="GO" id="GO:0000270">
    <property type="term" value="P:peptidoglycan metabolic process"/>
    <property type="evidence" value="ECO:0007669"/>
    <property type="project" value="InterPro"/>
</dbReference>
<dbReference type="GO" id="GO:0016020">
    <property type="term" value="C:membrane"/>
    <property type="evidence" value="ECO:0007669"/>
    <property type="project" value="InterPro"/>
</dbReference>
<feature type="transmembrane region" description="Helical" evidence="2">
    <location>
        <begin position="12"/>
        <end position="31"/>
    </location>
</feature>
<feature type="domain" description="Transglycosylase SLT" evidence="3">
    <location>
        <begin position="48"/>
        <end position="159"/>
    </location>
</feature>
<dbReference type="GO" id="GO:0008933">
    <property type="term" value="F:peptidoglycan lytic transglycosylase activity"/>
    <property type="evidence" value="ECO:0007669"/>
    <property type="project" value="InterPro"/>
</dbReference>
<dbReference type="PANTHER" id="PTHR37423">
    <property type="entry name" value="SOLUBLE LYTIC MUREIN TRANSGLYCOSYLASE-RELATED"/>
    <property type="match status" value="1"/>
</dbReference>
<name>A0A6N7XT70_9ACTN</name>
<evidence type="ECO:0000259" key="3">
    <source>
        <dbReference type="Pfam" id="PF01464"/>
    </source>
</evidence>
<dbReference type="InterPro" id="IPR023346">
    <property type="entry name" value="Lysozyme-like_dom_sf"/>
</dbReference>
<organism evidence="4 5">
    <name type="scientific">Olsenella porci</name>
    <dbReference type="NCBI Taxonomy" id="2652279"/>
    <lineage>
        <taxon>Bacteria</taxon>
        <taxon>Bacillati</taxon>
        <taxon>Actinomycetota</taxon>
        <taxon>Coriobacteriia</taxon>
        <taxon>Coriobacteriales</taxon>
        <taxon>Atopobiaceae</taxon>
        <taxon>Olsenella</taxon>
    </lineage>
</organism>
<dbReference type="Proteomes" id="UP000469325">
    <property type="component" value="Unassembled WGS sequence"/>
</dbReference>
<proteinExistence type="inferred from homology"/>
<gene>
    <name evidence="4" type="ORF">FYJ68_05490</name>
</gene>
<dbReference type="InterPro" id="IPR008258">
    <property type="entry name" value="Transglycosylase_SLT_dom_1"/>
</dbReference>
<comment type="caution">
    <text evidence="4">The sequence shown here is derived from an EMBL/GenBank/DDBJ whole genome shotgun (WGS) entry which is preliminary data.</text>
</comment>
<keyword evidence="5" id="KW-1185">Reference proteome</keyword>
<evidence type="ECO:0000256" key="2">
    <source>
        <dbReference type="SAM" id="Phobius"/>
    </source>
</evidence>
<dbReference type="PANTHER" id="PTHR37423:SF2">
    <property type="entry name" value="MEMBRANE-BOUND LYTIC MUREIN TRANSGLYCOSYLASE C"/>
    <property type="match status" value="1"/>
</dbReference>
<sequence length="196" mass="21398">MGDTRFLRWYRTIPITLMAIVCALTFGFSLVPDNLVRSIFYPVKYADIIQEASDRYGVDPYLVCAVIKCESNWNPTVQSDAGAQGLMQLMPATSQELATLGSVDSSTYDPTALTDPTTNIEYGTAYLAYLQANLNSTDEVIAAYNAGLGSVSSWQSSGGDISNNITYAETAAYLVRVKDAYAKYQELYPNGITDSN</sequence>
<dbReference type="RefSeq" id="WP_154434783.1">
    <property type="nucleotide sequence ID" value="NZ_VUNC01000003.1"/>
</dbReference>
<dbReference type="EMBL" id="VUNC01000003">
    <property type="protein sequence ID" value="MST72561.1"/>
    <property type="molecule type" value="Genomic_DNA"/>
</dbReference>